<evidence type="ECO:0000313" key="2">
    <source>
        <dbReference type="Proteomes" id="UP000824540"/>
    </source>
</evidence>
<evidence type="ECO:0000313" key="1">
    <source>
        <dbReference type="EMBL" id="KAG9347548.1"/>
    </source>
</evidence>
<gene>
    <name evidence="1" type="ORF">JZ751_005116</name>
</gene>
<organism evidence="1 2">
    <name type="scientific">Albula glossodonta</name>
    <name type="common">roundjaw bonefish</name>
    <dbReference type="NCBI Taxonomy" id="121402"/>
    <lineage>
        <taxon>Eukaryota</taxon>
        <taxon>Metazoa</taxon>
        <taxon>Chordata</taxon>
        <taxon>Craniata</taxon>
        <taxon>Vertebrata</taxon>
        <taxon>Euteleostomi</taxon>
        <taxon>Actinopterygii</taxon>
        <taxon>Neopterygii</taxon>
        <taxon>Teleostei</taxon>
        <taxon>Albuliformes</taxon>
        <taxon>Albulidae</taxon>
        <taxon>Albula</taxon>
    </lineage>
</organism>
<name>A0A8T2PDG8_9TELE</name>
<dbReference type="EMBL" id="JAFBMS010000013">
    <property type="protein sequence ID" value="KAG9347548.1"/>
    <property type="molecule type" value="Genomic_DNA"/>
</dbReference>
<proteinExistence type="predicted"/>
<dbReference type="Proteomes" id="UP000824540">
    <property type="component" value="Unassembled WGS sequence"/>
</dbReference>
<sequence>MRKGGLIRLIQVASAAGTSTEQNTNGGRAEQTPAQYHSWRPQRHHLNSMLKKLLQVFLCLAKSGQQGQVVRGVALIGQAVGCPYVPLIHECQSGQELQSLFRSLTVFWGIQHQVSRESSYRFPADLAFLTCLSQCVGVLVTWLCHVSLGSRVEDVIHSEGGFRVAGGDLWLPALLQSMGVG</sequence>
<comment type="caution">
    <text evidence="1">The sequence shown here is derived from an EMBL/GenBank/DDBJ whole genome shotgun (WGS) entry which is preliminary data.</text>
</comment>
<keyword evidence="2" id="KW-1185">Reference proteome</keyword>
<reference evidence="1" key="1">
    <citation type="thesis" date="2021" institute="BYU ScholarsArchive" country="Provo, UT, USA">
        <title>Applications of and Algorithms for Genome Assembly and Genomic Analyses with an Emphasis on Marine Teleosts.</title>
        <authorList>
            <person name="Pickett B.D."/>
        </authorList>
    </citation>
    <scope>NUCLEOTIDE SEQUENCE</scope>
    <source>
        <strain evidence="1">HI-2016</strain>
    </source>
</reference>
<accession>A0A8T2PDG8</accession>
<dbReference type="AlphaFoldDB" id="A0A8T2PDG8"/>
<protein>
    <submittedName>
        <fullName evidence="1">Uncharacterized protein</fullName>
    </submittedName>
</protein>